<evidence type="ECO:0000256" key="6">
    <source>
        <dbReference type="NCBIfam" id="TIGR01928"/>
    </source>
</evidence>
<evidence type="ECO:0000313" key="8">
    <source>
        <dbReference type="EMBL" id="MDQ4215778.1"/>
    </source>
</evidence>
<dbReference type="SFLD" id="SFLDF00009">
    <property type="entry name" value="o-succinylbenzoate_synthase"/>
    <property type="match status" value="1"/>
</dbReference>
<keyword evidence="9" id="KW-1185">Reference proteome</keyword>
<keyword evidence="2" id="KW-0479">Metal-binding</keyword>
<dbReference type="SFLD" id="SFLDG00180">
    <property type="entry name" value="muconate_cycloisomerase"/>
    <property type="match status" value="1"/>
</dbReference>
<dbReference type="Gene3D" id="3.30.390.10">
    <property type="entry name" value="Enolase-like, N-terminal domain"/>
    <property type="match status" value="1"/>
</dbReference>
<evidence type="ECO:0000256" key="2">
    <source>
        <dbReference type="ARBA" id="ARBA00022723"/>
    </source>
</evidence>
<dbReference type="EC" id="4.2.1.113" evidence="5 6"/>
<accession>A0ABU0XMF3</accession>
<dbReference type="InterPro" id="IPR013342">
    <property type="entry name" value="Mandelate_racemase_C"/>
</dbReference>
<dbReference type="InterPro" id="IPR010197">
    <property type="entry name" value="OSBS/NAAAR"/>
</dbReference>
<keyword evidence="4 8" id="KW-0456">Lyase</keyword>
<dbReference type="Pfam" id="PF13378">
    <property type="entry name" value="MR_MLE_C"/>
    <property type="match status" value="1"/>
</dbReference>
<dbReference type="GO" id="GO:0043748">
    <property type="term" value="F:O-succinylbenzoate synthase activity"/>
    <property type="evidence" value="ECO:0007669"/>
    <property type="project" value="UniProtKB-EC"/>
</dbReference>
<evidence type="ECO:0000256" key="3">
    <source>
        <dbReference type="ARBA" id="ARBA00022842"/>
    </source>
</evidence>
<reference evidence="8 9" key="1">
    <citation type="submission" date="2023-08" db="EMBL/GenBank/DDBJ databases">
        <title>Microbacterium sp. nov., isolated from a waste landfill.</title>
        <authorList>
            <person name="Wen W."/>
        </authorList>
    </citation>
    <scope>NUCLEOTIDE SEQUENCE [LARGE SCALE GENOMIC DNA]</scope>
    <source>
        <strain evidence="8 9">ASV81</strain>
    </source>
</reference>
<dbReference type="SUPFAM" id="SSF51604">
    <property type="entry name" value="Enolase C-terminal domain-like"/>
    <property type="match status" value="1"/>
</dbReference>
<gene>
    <name evidence="8" type="primary">menC</name>
    <name evidence="8" type="ORF">RBR11_17825</name>
</gene>
<keyword evidence="3" id="KW-0460">Magnesium</keyword>
<protein>
    <recommendedName>
        <fullName evidence="5 6">o-succinylbenzoate synthase</fullName>
        <ecNumber evidence="5 6">4.2.1.113</ecNumber>
    </recommendedName>
</protein>
<sequence length="382" mass="40485">MIIESVQLRELSLPLVAPFTTSFGTQTRKQTYLLRIAGTVQTAAGAVPTVGWGECVALADPVYSSEYLAGARAVTERYLIPALRAVQESGTEITAETVAARLEHFVGHRMAKAAVEMAVLDAQLRAHGVSFAEYLGATRTAIPSGVSVGIQDSIEDLLRVVGGYLDEGYVRIKLKIRPGWDVEPVAAMRRAFGDDVPLQVDANAAYTLVDSRQLRRLDEFGLLLIEQPLAEDDLLQHATLATLMQTPMCLDESIESAKDAADAIALGAASVLNIKPGRVGGYLEARRIHDLARAHGVAVWCGGMLETGLGRAANAGLAALDGFTLPGDVSASGRFYAEDITEPIVLDAGTVAVPTSPGLGAVPIPEILDRHAGPVAELWARG</sequence>
<evidence type="ECO:0000256" key="4">
    <source>
        <dbReference type="ARBA" id="ARBA00023239"/>
    </source>
</evidence>
<dbReference type="Proteomes" id="UP001230289">
    <property type="component" value="Unassembled WGS sequence"/>
</dbReference>
<evidence type="ECO:0000256" key="5">
    <source>
        <dbReference type="ARBA" id="ARBA00029491"/>
    </source>
</evidence>
<dbReference type="SUPFAM" id="SSF54826">
    <property type="entry name" value="Enolase N-terminal domain-like"/>
    <property type="match status" value="1"/>
</dbReference>
<evidence type="ECO:0000259" key="7">
    <source>
        <dbReference type="SMART" id="SM00922"/>
    </source>
</evidence>
<comment type="cofactor">
    <cofactor evidence="1">
        <name>a divalent metal cation</name>
        <dbReference type="ChEBI" id="CHEBI:60240"/>
    </cofactor>
</comment>
<dbReference type="InterPro" id="IPR036849">
    <property type="entry name" value="Enolase-like_C_sf"/>
</dbReference>
<feature type="domain" description="Mandelate racemase/muconate lactonizing enzyme C-terminal" evidence="7">
    <location>
        <begin position="154"/>
        <end position="247"/>
    </location>
</feature>
<dbReference type="InterPro" id="IPR029017">
    <property type="entry name" value="Enolase-like_N"/>
</dbReference>
<dbReference type="CDD" id="cd03317">
    <property type="entry name" value="NAAAR"/>
    <property type="match status" value="1"/>
</dbReference>
<comment type="caution">
    <text evidence="8">The sequence shown here is derived from an EMBL/GenBank/DDBJ whole genome shotgun (WGS) entry which is preliminary data.</text>
</comment>
<dbReference type="InterPro" id="IPR029065">
    <property type="entry name" value="Enolase_C-like"/>
</dbReference>
<dbReference type="EMBL" id="JAVFCB010000015">
    <property type="protein sequence ID" value="MDQ4215778.1"/>
    <property type="molecule type" value="Genomic_DNA"/>
</dbReference>
<evidence type="ECO:0000313" key="9">
    <source>
        <dbReference type="Proteomes" id="UP001230289"/>
    </source>
</evidence>
<dbReference type="SMART" id="SM00922">
    <property type="entry name" value="MR_MLE"/>
    <property type="match status" value="1"/>
</dbReference>
<dbReference type="PANTHER" id="PTHR48073:SF5">
    <property type="entry name" value="O-SUCCINYLBENZOATE SYNTHASE"/>
    <property type="match status" value="1"/>
</dbReference>
<evidence type="ECO:0000256" key="1">
    <source>
        <dbReference type="ARBA" id="ARBA00001968"/>
    </source>
</evidence>
<proteinExistence type="predicted"/>
<dbReference type="Pfam" id="PF02746">
    <property type="entry name" value="MR_MLE_N"/>
    <property type="match status" value="1"/>
</dbReference>
<dbReference type="Gene3D" id="3.20.20.120">
    <property type="entry name" value="Enolase-like C-terminal domain"/>
    <property type="match status" value="1"/>
</dbReference>
<dbReference type="SFLD" id="SFLDS00001">
    <property type="entry name" value="Enolase"/>
    <property type="match status" value="1"/>
</dbReference>
<organism evidence="8 9">
    <name type="scientific">Microbacterium capsulatum</name>
    <dbReference type="NCBI Taxonomy" id="3041921"/>
    <lineage>
        <taxon>Bacteria</taxon>
        <taxon>Bacillati</taxon>
        <taxon>Actinomycetota</taxon>
        <taxon>Actinomycetes</taxon>
        <taxon>Micrococcales</taxon>
        <taxon>Microbacteriaceae</taxon>
        <taxon>Microbacterium</taxon>
    </lineage>
</organism>
<name>A0ABU0XMF3_9MICO</name>
<dbReference type="PANTHER" id="PTHR48073">
    <property type="entry name" value="O-SUCCINYLBENZOATE SYNTHASE-RELATED"/>
    <property type="match status" value="1"/>
</dbReference>
<dbReference type="InterPro" id="IPR013341">
    <property type="entry name" value="Mandelate_racemase_N_dom"/>
</dbReference>
<dbReference type="RefSeq" id="WP_308490730.1">
    <property type="nucleotide sequence ID" value="NZ_JAVFCB010000015.1"/>
</dbReference>
<dbReference type="NCBIfam" id="TIGR01928">
    <property type="entry name" value="menC_lowGC_arch"/>
    <property type="match status" value="1"/>
</dbReference>